<protein>
    <submittedName>
        <fullName evidence="1">Uncharacterized protein</fullName>
    </submittedName>
</protein>
<reference evidence="1" key="1">
    <citation type="submission" date="2020-10" db="EMBL/GenBank/DDBJ databases">
        <title>Chromosome-scale genome assembly of the Allis shad, Alosa alosa.</title>
        <authorList>
            <person name="Margot Z."/>
            <person name="Christophe K."/>
            <person name="Cabau C."/>
            <person name="Louis A."/>
            <person name="Berthelot C."/>
            <person name="Parey E."/>
            <person name="Roest Crollius H."/>
            <person name="Montfort J."/>
            <person name="Robinson-Rechavi M."/>
            <person name="Bucao C."/>
            <person name="Bouchez O."/>
            <person name="Gislard M."/>
            <person name="Lluch J."/>
            <person name="Milhes M."/>
            <person name="Lampietro C."/>
            <person name="Lopez Roques C."/>
            <person name="Donnadieu C."/>
            <person name="Braasch I."/>
            <person name="Desvignes T."/>
            <person name="Postlethwait J."/>
            <person name="Bobe J."/>
            <person name="Guiguen Y."/>
        </authorList>
    </citation>
    <scope>NUCLEOTIDE SEQUENCE</scope>
    <source>
        <strain evidence="1">M-15738</strain>
        <tissue evidence="1">Blood</tissue>
    </source>
</reference>
<dbReference type="AlphaFoldDB" id="A0AAV6GV46"/>
<sequence>MKDTRGHIVDRQLKISPAITSLHHPSSPFVFLSVPALSLSLSLSVCLSVFCPPPLSCPWTHHALLWLVKRNQVRCFCEVWSPSTSYCSVKTTPATLGDSKDRITIVQLFIFYIKNTFSLQS</sequence>
<accession>A0AAV6GV46</accession>
<organism evidence="1 2">
    <name type="scientific">Alosa alosa</name>
    <name type="common">allis shad</name>
    <dbReference type="NCBI Taxonomy" id="278164"/>
    <lineage>
        <taxon>Eukaryota</taxon>
        <taxon>Metazoa</taxon>
        <taxon>Chordata</taxon>
        <taxon>Craniata</taxon>
        <taxon>Vertebrata</taxon>
        <taxon>Euteleostomi</taxon>
        <taxon>Actinopterygii</taxon>
        <taxon>Neopterygii</taxon>
        <taxon>Teleostei</taxon>
        <taxon>Clupei</taxon>
        <taxon>Clupeiformes</taxon>
        <taxon>Clupeoidei</taxon>
        <taxon>Clupeidae</taxon>
        <taxon>Alosa</taxon>
    </lineage>
</organism>
<dbReference type="Proteomes" id="UP000823561">
    <property type="component" value="Chromosome 8"/>
</dbReference>
<name>A0AAV6GV46_9TELE</name>
<comment type="caution">
    <text evidence="1">The sequence shown here is derived from an EMBL/GenBank/DDBJ whole genome shotgun (WGS) entry which is preliminary data.</text>
</comment>
<evidence type="ECO:0000313" key="1">
    <source>
        <dbReference type="EMBL" id="KAG5276791.1"/>
    </source>
</evidence>
<keyword evidence="2" id="KW-1185">Reference proteome</keyword>
<dbReference type="EMBL" id="JADWDJ010000008">
    <property type="protein sequence ID" value="KAG5276791.1"/>
    <property type="molecule type" value="Genomic_DNA"/>
</dbReference>
<gene>
    <name evidence="1" type="ORF">AALO_G00109770</name>
</gene>
<proteinExistence type="predicted"/>
<evidence type="ECO:0000313" key="2">
    <source>
        <dbReference type="Proteomes" id="UP000823561"/>
    </source>
</evidence>